<feature type="transmembrane region" description="Helical" evidence="1">
    <location>
        <begin position="60"/>
        <end position="78"/>
    </location>
</feature>
<name>A0A1I0FVF7_9FIRM</name>
<feature type="transmembrane region" description="Helical" evidence="1">
    <location>
        <begin position="112"/>
        <end position="138"/>
    </location>
</feature>
<dbReference type="AlphaFoldDB" id="A0A1I0FVF7"/>
<reference evidence="2 3" key="1">
    <citation type="submission" date="2016-10" db="EMBL/GenBank/DDBJ databases">
        <authorList>
            <person name="de Groot N.N."/>
        </authorList>
    </citation>
    <scope>NUCLEOTIDE SEQUENCE [LARGE SCALE GENOMIC DNA]</scope>
    <source>
        <strain evidence="2 3">DSM 18979</strain>
    </source>
</reference>
<proteinExistence type="predicted"/>
<dbReference type="Proteomes" id="UP000199568">
    <property type="component" value="Unassembled WGS sequence"/>
</dbReference>
<feature type="transmembrane region" description="Helical" evidence="1">
    <location>
        <begin position="237"/>
        <end position="257"/>
    </location>
</feature>
<dbReference type="EMBL" id="FOHU01000016">
    <property type="protein sequence ID" value="SET61450.1"/>
    <property type="molecule type" value="Genomic_DNA"/>
</dbReference>
<protein>
    <recommendedName>
        <fullName evidence="4">Glycerophosphoryl diester phosphodiesterase membrane domain-containing protein</fullName>
    </recommendedName>
</protein>
<evidence type="ECO:0000313" key="3">
    <source>
        <dbReference type="Proteomes" id="UP000199568"/>
    </source>
</evidence>
<gene>
    <name evidence="2" type="ORF">SAMN05660297_02932</name>
</gene>
<evidence type="ECO:0000256" key="1">
    <source>
        <dbReference type="SAM" id="Phobius"/>
    </source>
</evidence>
<dbReference type="STRING" id="426128.SAMN05660297_02932"/>
<keyword evidence="1" id="KW-1133">Transmembrane helix</keyword>
<evidence type="ECO:0000313" key="2">
    <source>
        <dbReference type="EMBL" id="SET61450.1"/>
    </source>
</evidence>
<evidence type="ECO:0008006" key="4">
    <source>
        <dbReference type="Google" id="ProtNLM"/>
    </source>
</evidence>
<organism evidence="2 3">
    <name type="scientific">Natronincola peptidivorans</name>
    <dbReference type="NCBI Taxonomy" id="426128"/>
    <lineage>
        <taxon>Bacteria</taxon>
        <taxon>Bacillati</taxon>
        <taxon>Bacillota</taxon>
        <taxon>Clostridia</taxon>
        <taxon>Peptostreptococcales</taxon>
        <taxon>Natronincolaceae</taxon>
        <taxon>Natronincola</taxon>
    </lineage>
</organism>
<sequence length="266" mass="30358">MENKIPNIYKLEIVEVVRESLSLYKNNYKLLLKISLLSFLISVIRTVLLYARTIFVPSTSYFITLAIALPIGLLLLYFEMKLKVTMYISISNCYSGKFITFREAFVRAKERVYSFIGISIVFGLIILPIALIGSGIFLSIEARLLKYLILLIFAIPLIYLGIKYQFAPLATVMEEGNENYFTLSERLVQNNFWRIALLMIPMVAIGNLPNLFTSNLNPWVKSLSLLYQNTISLSSDLVYVFISPAIACIIVVLYLTLRKKAAYKQV</sequence>
<feature type="transmembrane region" description="Helical" evidence="1">
    <location>
        <begin position="30"/>
        <end position="48"/>
    </location>
</feature>
<feature type="transmembrane region" description="Helical" evidence="1">
    <location>
        <begin position="144"/>
        <end position="162"/>
    </location>
</feature>
<feature type="transmembrane region" description="Helical" evidence="1">
    <location>
        <begin position="192"/>
        <end position="212"/>
    </location>
</feature>
<dbReference type="RefSeq" id="WP_090445717.1">
    <property type="nucleotide sequence ID" value="NZ_FOHU01000016.1"/>
</dbReference>
<keyword evidence="1" id="KW-0472">Membrane</keyword>
<keyword evidence="1" id="KW-0812">Transmembrane</keyword>
<keyword evidence="3" id="KW-1185">Reference proteome</keyword>
<accession>A0A1I0FVF7</accession>